<dbReference type="SUPFAM" id="SSF143081">
    <property type="entry name" value="BB1717-like"/>
    <property type="match status" value="1"/>
</dbReference>
<evidence type="ECO:0000256" key="2">
    <source>
        <dbReference type="ARBA" id="ARBA00015888"/>
    </source>
</evidence>
<keyword evidence="7" id="KW-0238">DNA-binding</keyword>
<dbReference type="PANTHER" id="PTHR13604:SF0">
    <property type="entry name" value="ABASIC SITE PROCESSING PROTEIN HMCES"/>
    <property type="match status" value="1"/>
</dbReference>
<organism evidence="12 13">
    <name type="scientific">Galleria mellonella</name>
    <name type="common">Greater wax moth</name>
    <dbReference type="NCBI Taxonomy" id="7137"/>
    <lineage>
        <taxon>Eukaryota</taxon>
        <taxon>Metazoa</taxon>
        <taxon>Ecdysozoa</taxon>
        <taxon>Arthropoda</taxon>
        <taxon>Hexapoda</taxon>
        <taxon>Insecta</taxon>
        <taxon>Pterygota</taxon>
        <taxon>Neoptera</taxon>
        <taxon>Endopterygota</taxon>
        <taxon>Lepidoptera</taxon>
        <taxon>Glossata</taxon>
        <taxon>Ditrysia</taxon>
        <taxon>Pyraloidea</taxon>
        <taxon>Pyralidae</taxon>
        <taxon>Galleriinae</taxon>
        <taxon>Galleria</taxon>
    </lineage>
</organism>
<keyword evidence="3" id="KW-0645">Protease</keyword>
<evidence type="ECO:0000256" key="5">
    <source>
        <dbReference type="ARBA" id="ARBA00022801"/>
    </source>
</evidence>
<keyword evidence="8" id="KW-0456">Lyase</keyword>
<dbReference type="GO" id="GO:0106300">
    <property type="term" value="P:protein-DNA covalent cross-linking repair"/>
    <property type="evidence" value="ECO:0007669"/>
    <property type="project" value="InterPro"/>
</dbReference>
<evidence type="ECO:0000313" key="12">
    <source>
        <dbReference type="Proteomes" id="UP001652740"/>
    </source>
</evidence>
<gene>
    <name evidence="13" type="primary">LOC113520219</name>
</gene>
<dbReference type="GO" id="GO:0003697">
    <property type="term" value="F:single-stranded DNA binding"/>
    <property type="evidence" value="ECO:0007669"/>
    <property type="project" value="InterPro"/>
</dbReference>
<evidence type="ECO:0000256" key="1">
    <source>
        <dbReference type="ARBA" id="ARBA00008136"/>
    </source>
</evidence>
<dbReference type="GO" id="GO:0016829">
    <property type="term" value="F:lyase activity"/>
    <property type="evidence" value="ECO:0007669"/>
    <property type="project" value="UniProtKB-KW"/>
</dbReference>
<keyword evidence="6" id="KW-0190">Covalent protein-DNA linkage</keyword>
<keyword evidence="12" id="KW-1185">Reference proteome</keyword>
<dbReference type="InterPro" id="IPR036590">
    <property type="entry name" value="SRAP-like"/>
</dbReference>
<keyword evidence="4" id="KW-0227">DNA damage</keyword>
<sequence>MCGRTVLSLSKEQLQCACSYKSDKTNKYVKAEWLHEHNDGKEYIPSHNIAPTDVTPVLVSANKYRNGAKNEHVLKPMMWGIIPPWHMEDYRTHKLSTNNCRLENIKSSRLYNPILRNGGRCIIVVEGFYEWQTTEKTSKTKQPYYIYMPQEEKIEIDECTTWNNTFEEAEGWKGICLMQIAGLYNVWQNEDKVIYSYSIITMDSNSTLSWLHHRMPAILNTQDQVDAWLDINNVEADMALSYLKPITLLSWHPVSTLVNNSRNKSENCNKKILIDRKKTTQKTLNEWFNKTAKRKSDDNDCSEHKKAKQ</sequence>
<dbReference type="GeneID" id="113520219"/>
<proteinExistence type="inferred from homology"/>
<dbReference type="InParanoid" id="A0A6J1WY72"/>
<reference evidence="13" key="1">
    <citation type="submission" date="2025-08" db="UniProtKB">
        <authorList>
            <consortium name="RefSeq"/>
        </authorList>
    </citation>
    <scope>IDENTIFICATION</scope>
    <source>
        <tissue evidence="13">Whole larvae</tissue>
    </source>
</reference>
<evidence type="ECO:0000256" key="7">
    <source>
        <dbReference type="ARBA" id="ARBA00023125"/>
    </source>
</evidence>
<evidence type="ECO:0000256" key="6">
    <source>
        <dbReference type="ARBA" id="ARBA00023124"/>
    </source>
</evidence>
<dbReference type="InterPro" id="IPR003738">
    <property type="entry name" value="SRAP"/>
</dbReference>
<dbReference type="Proteomes" id="UP001652740">
    <property type="component" value="Unplaced"/>
</dbReference>
<protein>
    <recommendedName>
        <fullName evidence="2">Abasic site processing protein HMCES</fullName>
    </recommendedName>
    <alternativeName>
        <fullName evidence="9">Embryonic stem cell-specific 5-hydroxymethylcytosine-binding protein</fullName>
    </alternativeName>
    <alternativeName>
        <fullName evidence="10">Peptidase HMCES</fullName>
    </alternativeName>
    <alternativeName>
        <fullName evidence="11">SRAP domain-containing protein 1</fullName>
    </alternativeName>
</protein>
<dbReference type="FunCoup" id="A0A6J1WY72">
    <property type="interactions" value="740"/>
</dbReference>
<evidence type="ECO:0000256" key="4">
    <source>
        <dbReference type="ARBA" id="ARBA00022763"/>
    </source>
</evidence>
<keyword evidence="5" id="KW-0378">Hydrolase</keyword>
<dbReference type="RefSeq" id="XP_026761293.2">
    <property type="nucleotide sequence ID" value="XM_026905492.3"/>
</dbReference>
<dbReference type="AlphaFoldDB" id="A0A6J1WY72"/>
<dbReference type="Gene3D" id="3.90.1680.10">
    <property type="entry name" value="SOS response associated peptidase-like"/>
    <property type="match status" value="1"/>
</dbReference>
<dbReference type="GO" id="GO:0006508">
    <property type="term" value="P:proteolysis"/>
    <property type="evidence" value="ECO:0007669"/>
    <property type="project" value="UniProtKB-KW"/>
</dbReference>
<evidence type="ECO:0000256" key="3">
    <source>
        <dbReference type="ARBA" id="ARBA00022670"/>
    </source>
</evidence>
<name>A0A6J1WY72_GALME</name>
<dbReference type="GO" id="GO:0008233">
    <property type="term" value="F:peptidase activity"/>
    <property type="evidence" value="ECO:0007669"/>
    <property type="project" value="UniProtKB-KW"/>
</dbReference>
<evidence type="ECO:0000256" key="10">
    <source>
        <dbReference type="ARBA" id="ARBA00030898"/>
    </source>
</evidence>
<evidence type="ECO:0000256" key="11">
    <source>
        <dbReference type="ARBA" id="ARBA00031130"/>
    </source>
</evidence>
<dbReference type="PANTHER" id="PTHR13604">
    <property type="entry name" value="DC12-RELATED"/>
    <property type="match status" value="1"/>
</dbReference>
<comment type="similarity">
    <text evidence="1">Belongs to the SOS response-associated peptidase family.</text>
</comment>
<evidence type="ECO:0000256" key="9">
    <source>
        <dbReference type="ARBA" id="ARBA00030390"/>
    </source>
</evidence>
<accession>A0A6J1WY72</accession>
<dbReference type="Pfam" id="PF02586">
    <property type="entry name" value="SRAP"/>
    <property type="match status" value="1"/>
</dbReference>
<evidence type="ECO:0000313" key="13">
    <source>
        <dbReference type="RefSeq" id="XP_026761293.2"/>
    </source>
</evidence>
<evidence type="ECO:0000256" key="8">
    <source>
        <dbReference type="ARBA" id="ARBA00023239"/>
    </source>
</evidence>
<dbReference type="KEGG" id="gmw:113520219"/>